<dbReference type="Proteomes" id="UP000321225">
    <property type="component" value="Unassembled WGS sequence"/>
</dbReference>
<sequence length="166" mass="17591">MTPTPNPYRGAVIAFATMHGKEQLARGPFRTILGAAVLAPAGIDTDQFGSFAGDIPRTLTPQQAARSKALLGLRAASFPVPPGRHILTSAQALSNATRLGFPTKASSCKPTTTCSGNTARTCILGSPRGVLRHSRLVITDARRIPGHRSSITRMEKTLALIRSRHG</sequence>
<gene>
    <name evidence="1" type="ORF">MAE01_26170</name>
</gene>
<proteinExistence type="predicted"/>
<protein>
    <submittedName>
        <fullName evidence="1">Uncharacterized protein</fullName>
    </submittedName>
</protein>
<evidence type="ECO:0000313" key="1">
    <source>
        <dbReference type="EMBL" id="GEK87441.1"/>
    </source>
</evidence>
<name>A0A511AKS4_9MICO</name>
<dbReference type="AlphaFoldDB" id="A0A511AKS4"/>
<organism evidence="1 2">
    <name type="scientific">Microbacterium aerolatum</name>
    <dbReference type="NCBI Taxonomy" id="153731"/>
    <lineage>
        <taxon>Bacteria</taxon>
        <taxon>Bacillati</taxon>
        <taxon>Actinomycetota</taxon>
        <taxon>Actinomycetes</taxon>
        <taxon>Micrococcales</taxon>
        <taxon>Microbacteriaceae</taxon>
        <taxon>Microbacterium</taxon>
    </lineage>
</organism>
<comment type="caution">
    <text evidence="1">The sequence shown here is derived from an EMBL/GenBank/DDBJ whole genome shotgun (WGS) entry which is preliminary data.</text>
</comment>
<reference evidence="1 2" key="1">
    <citation type="submission" date="2019-07" db="EMBL/GenBank/DDBJ databases">
        <title>Whole genome shotgun sequence of Microbacterium aerolatum NBRC 103071.</title>
        <authorList>
            <person name="Hosoyama A."/>
            <person name="Uohara A."/>
            <person name="Ohji S."/>
            <person name="Ichikawa N."/>
        </authorList>
    </citation>
    <scope>NUCLEOTIDE SEQUENCE [LARGE SCALE GENOMIC DNA]</scope>
    <source>
        <strain evidence="1 2">NBRC 103071</strain>
    </source>
</reference>
<dbReference type="EMBL" id="BJUW01000013">
    <property type="protein sequence ID" value="GEK87441.1"/>
    <property type="molecule type" value="Genomic_DNA"/>
</dbReference>
<accession>A0A511AKS4</accession>
<dbReference type="RefSeq" id="WP_186806244.1">
    <property type="nucleotide sequence ID" value="NZ_BJUW01000013.1"/>
</dbReference>
<keyword evidence="2" id="KW-1185">Reference proteome</keyword>
<evidence type="ECO:0000313" key="2">
    <source>
        <dbReference type="Proteomes" id="UP000321225"/>
    </source>
</evidence>